<proteinExistence type="inferred from homology"/>
<organism evidence="9 10">
    <name type="scientific">Helicobacter apodemus</name>
    <dbReference type="NCBI Taxonomy" id="135569"/>
    <lineage>
        <taxon>Bacteria</taxon>
        <taxon>Pseudomonadati</taxon>
        <taxon>Campylobacterota</taxon>
        <taxon>Epsilonproteobacteria</taxon>
        <taxon>Campylobacterales</taxon>
        <taxon>Helicobacteraceae</taxon>
        <taxon>Helicobacter</taxon>
    </lineage>
</organism>
<dbReference type="GO" id="GO:0009318">
    <property type="term" value="C:exodeoxyribonuclease VII complex"/>
    <property type="evidence" value="ECO:0007669"/>
    <property type="project" value="UniProtKB-UniRule"/>
</dbReference>
<dbReference type="InterPro" id="IPR003753">
    <property type="entry name" value="Exonuc_VII_L"/>
</dbReference>
<evidence type="ECO:0000259" key="7">
    <source>
        <dbReference type="Pfam" id="PF02601"/>
    </source>
</evidence>
<dbReference type="OrthoDB" id="9802795at2"/>
<dbReference type="CDD" id="cd04489">
    <property type="entry name" value="ExoVII_LU_OBF"/>
    <property type="match status" value="1"/>
</dbReference>
<dbReference type="GO" id="GO:0008855">
    <property type="term" value="F:exodeoxyribonuclease VII activity"/>
    <property type="evidence" value="ECO:0007669"/>
    <property type="project" value="UniProtKB-UniRule"/>
</dbReference>
<feature type="domain" description="Exonuclease VII large subunit C-terminal" evidence="7">
    <location>
        <begin position="123"/>
        <end position="399"/>
    </location>
</feature>
<comment type="function">
    <text evidence="5">Bidirectionally degrades single-stranded DNA into large acid-insoluble oligonucleotides, which are then degraded further into small acid-soluble oligonucleotides.</text>
</comment>
<name>A0A2U8FEH4_9HELI</name>
<dbReference type="EMBL" id="CP021886">
    <property type="protein sequence ID" value="AWI33825.1"/>
    <property type="molecule type" value="Genomic_DNA"/>
</dbReference>
<protein>
    <recommendedName>
        <fullName evidence="5">Exodeoxyribonuclease 7 large subunit</fullName>
        <ecNumber evidence="5">3.1.11.6</ecNumber>
    </recommendedName>
    <alternativeName>
        <fullName evidence="5">Exodeoxyribonuclease VII large subunit</fullName>
        <shortName evidence="5">Exonuclease VII large subunit</shortName>
    </alternativeName>
</protein>
<keyword evidence="4 5" id="KW-0269">Exonuclease</keyword>
<dbReference type="RefSeq" id="WP_108910695.1">
    <property type="nucleotide sequence ID" value="NZ_CP021886.1"/>
</dbReference>
<dbReference type="KEGG" id="had:CDV25_02900"/>
<evidence type="ECO:0000256" key="6">
    <source>
        <dbReference type="RuleBase" id="RU004355"/>
    </source>
</evidence>
<evidence type="ECO:0000256" key="4">
    <source>
        <dbReference type="ARBA" id="ARBA00022839"/>
    </source>
</evidence>
<dbReference type="Pfam" id="PF13742">
    <property type="entry name" value="tRNA_anti_2"/>
    <property type="match status" value="1"/>
</dbReference>
<evidence type="ECO:0000256" key="1">
    <source>
        <dbReference type="ARBA" id="ARBA00022490"/>
    </source>
</evidence>
<comment type="subunit">
    <text evidence="5">Heterooligomer composed of large and small subunits.</text>
</comment>
<dbReference type="GO" id="GO:0005737">
    <property type="term" value="C:cytoplasm"/>
    <property type="evidence" value="ECO:0007669"/>
    <property type="project" value="UniProtKB-SubCell"/>
</dbReference>
<dbReference type="EC" id="3.1.11.6" evidence="5"/>
<keyword evidence="3 5" id="KW-0378">Hydrolase</keyword>
<reference evidence="9 10" key="1">
    <citation type="submission" date="2017-06" db="EMBL/GenBank/DDBJ databases">
        <title>Complete genome of Helicobacter apodemus.</title>
        <authorList>
            <person name="Cho S."/>
        </authorList>
    </citation>
    <scope>NUCLEOTIDE SEQUENCE [LARGE SCALE GENOMIC DNA]</scope>
    <source>
        <strain evidence="10">SNUVETPUB-15-01</strain>
    </source>
</reference>
<gene>
    <name evidence="5 9" type="primary">xseA</name>
    <name evidence="9" type="ORF">CDV25_02900</name>
</gene>
<sequence>MQILSVSALNLQIKSLLEATFLQVSVCGEVSNCTYHSSGHLYFTLKDKDSNLKCVMFRGNVSKLKFKITEGSSVVLFGAISLYTPRGEYQLNCISAMPSGIGELTLAYEQLKEEYEKRGYFKKQQPFPKFPKKVALLTSKSGAVLHDMLRVAQKRWELTEFFLLDTLVQGEGAKEEIARNLKYADSLGVDCVILARGGGSLEDLWAFNEPLVVEAIFHMKTPVISAIGHEPDVVLSDFVADLRAPTPSAAIELLLPDKNECLMGLDFLQKSLEDKLKRILEHKTRTFDTLTMLLEKNPFFNKLENLYYQFHYLSLSLQQKLESRLKKYEYSLKPFGVHLTQKLEEAFYKNQNYLETLRSSLESKNPKNYQRKGYVFAHIQQKPIKNLLDLKFHSNITLEDSYAQVLAQVIEIHPLEDKDS</sequence>
<feature type="domain" description="OB-fold nucleic acid binding" evidence="8">
    <location>
        <begin position="4"/>
        <end position="93"/>
    </location>
</feature>
<dbReference type="GO" id="GO:0003676">
    <property type="term" value="F:nucleic acid binding"/>
    <property type="evidence" value="ECO:0007669"/>
    <property type="project" value="InterPro"/>
</dbReference>
<evidence type="ECO:0000256" key="2">
    <source>
        <dbReference type="ARBA" id="ARBA00022722"/>
    </source>
</evidence>
<comment type="similarity">
    <text evidence="5 6">Belongs to the XseA family.</text>
</comment>
<dbReference type="PANTHER" id="PTHR30008">
    <property type="entry name" value="EXODEOXYRIBONUCLEASE 7 LARGE SUBUNIT"/>
    <property type="match status" value="1"/>
</dbReference>
<dbReference type="GO" id="GO:0006308">
    <property type="term" value="P:DNA catabolic process"/>
    <property type="evidence" value="ECO:0007669"/>
    <property type="project" value="UniProtKB-UniRule"/>
</dbReference>
<dbReference type="Proteomes" id="UP000244890">
    <property type="component" value="Chromosome"/>
</dbReference>
<evidence type="ECO:0000313" key="10">
    <source>
        <dbReference type="Proteomes" id="UP000244890"/>
    </source>
</evidence>
<dbReference type="HAMAP" id="MF_00378">
    <property type="entry name" value="Exonuc_7_L"/>
    <property type="match status" value="1"/>
</dbReference>
<keyword evidence="2 5" id="KW-0540">Nuclease</keyword>
<comment type="subcellular location">
    <subcellularLocation>
        <location evidence="5 6">Cytoplasm</location>
    </subcellularLocation>
</comment>
<evidence type="ECO:0000259" key="8">
    <source>
        <dbReference type="Pfam" id="PF13742"/>
    </source>
</evidence>
<dbReference type="InterPro" id="IPR020579">
    <property type="entry name" value="Exonuc_VII_lsu_C"/>
</dbReference>
<evidence type="ECO:0000256" key="3">
    <source>
        <dbReference type="ARBA" id="ARBA00022801"/>
    </source>
</evidence>
<accession>A0A2U8FEH4</accession>
<dbReference type="PANTHER" id="PTHR30008:SF0">
    <property type="entry name" value="EXODEOXYRIBONUCLEASE 7 LARGE SUBUNIT"/>
    <property type="match status" value="1"/>
</dbReference>
<comment type="catalytic activity">
    <reaction evidence="5 6">
        <text>Exonucleolytic cleavage in either 5'- to 3'- or 3'- to 5'-direction to yield nucleoside 5'-phosphates.</text>
        <dbReference type="EC" id="3.1.11.6"/>
    </reaction>
</comment>
<keyword evidence="1 5" id="KW-0963">Cytoplasm</keyword>
<evidence type="ECO:0000313" key="9">
    <source>
        <dbReference type="EMBL" id="AWI33825.1"/>
    </source>
</evidence>
<dbReference type="NCBIfam" id="TIGR00237">
    <property type="entry name" value="xseA"/>
    <property type="match status" value="1"/>
</dbReference>
<dbReference type="Pfam" id="PF02601">
    <property type="entry name" value="Exonuc_VII_L"/>
    <property type="match status" value="1"/>
</dbReference>
<dbReference type="AlphaFoldDB" id="A0A2U8FEH4"/>
<dbReference type="InterPro" id="IPR025824">
    <property type="entry name" value="OB-fold_nuc-bd_dom"/>
</dbReference>
<evidence type="ECO:0000256" key="5">
    <source>
        <dbReference type="HAMAP-Rule" id="MF_00378"/>
    </source>
</evidence>